<dbReference type="GO" id="GO:0009086">
    <property type="term" value="P:methionine biosynthetic process"/>
    <property type="evidence" value="ECO:0007669"/>
    <property type="project" value="TreeGrafter"/>
</dbReference>
<evidence type="ECO:0000259" key="3">
    <source>
        <dbReference type="Pfam" id="PF00561"/>
    </source>
</evidence>
<organism evidence="4 5">
    <name type="scientific">Aspergillus sclerotialis</name>
    <dbReference type="NCBI Taxonomy" id="2070753"/>
    <lineage>
        <taxon>Eukaryota</taxon>
        <taxon>Fungi</taxon>
        <taxon>Dikarya</taxon>
        <taxon>Ascomycota</taxon>
        <taxon>Pezizomycotina</taxon>
        <taxon>Eurotiomycetes</taxon>
        <taxon>Eurotiomycetidae</taxon>
        <taxon>Eurotiales</taxon>
        <taxon>Aspergillaceae</taxon>
        <taxon>Aspergillus</taxon>
        <taxon>Aspergillus subgen. Polypaecilum</taxon>
    </lineage>
</organism>
<dbReference type="OrthoDB" id="444135at2759"/>
<dbReference type="HAMAP" id="MF_00296">
    <property type="entry name" value="MetX_acyltransf"/>
    <property type="match status" value="1"/>
</dbReference>
<evidence type="ECO:0000256" key="2">
    <source>
        <dbReference type="SAM" id="MobiDB-lite"/>
    </source>
</evidence>
<dbReference type="NCBIfam" id="TIGR01392">
    <property type="entry name" value="homoserO_Ac_trn"/>
    <property type="match status" value="1"/>
</dbReference>
<dbReference type="GO" id="GO:0009092">
    <property type="term" value="P:homoserine metabolic process"/>
    <property type="evidence" value="ECO:0007669"/>
    <property type="project" value="TreeGrafter"/>
</dbReference>
<dbReference type="GO" id="GO:0009001">
    <property type="term" value="F:serine O-acetyltransferase activity"/>
    <property type="evidence" value="ECO:0007669"/>
    <property type="project" value="TreeGrafter"/>
</dbReference>
<dbReference type="Pfam" id="PF00561">
    <property type="entry name" value="Abhydrolase_1"/>
    <property type="match status" value="1"/>
</dbReference>
<sequence length="529" mass="58372">MASLHGAAKSASQRLKFVRLLRQSERATSFIGRNHQFHPVSPIYTRSLHSGPPHRSQTSTAAKDPSNPALSFPCLDAQDAKSAQLSARSLESGPEPSYTTGHHERFHCEQPLLLDWGGVLPEFDIAYETWGQLNKDKSNAILLHTGLSASSHARSTEANPKPGWWEKFIGPGKPLNTDKYYIICTNLLGGCYGSTGPSSFDPSDGQRYATRFPILTVEDMVRAQFRLLDALGIQKIYASVGSSMGGMQSLAAGVLFPERIEKIVSISGCARSHPYSVAMRHTQRQVLMMDPKWARGFYYDSIPPHSGMKLAREIATVTYRSGPEWEKRFGRKRADPSKQPALCPDFLIETYLDHAGEKFCLEYDPNSLLYVSKAMDLFDLGYTQQMETKKRRAGYEAKIAQGGKDIHSTDAACSLTLPEKPYEEQPSVTANTPGMDQSVNEFNSDPNAPPQDLIAGLAPMKNHPVLVMGAASDILFPAWQQREIAATLRAAGNKNVEHIELGEDVSLFGHDTFLLDLKNVGGAVEKFLQ</sequence>
<comment type="caution">
    <text evidence="4">The sequence shown here is derived from an EMBL/GenBank/DDBJ whole genome shotgun (WGS) entry which is preliminary data.</text>
</comment>
<keyword evidence="4" id="KW-0808">Transferase</keyword>
<dbReference type="Gene3D" id="3.40.50.1820">
    <property type="entry name" value="alpha/beta hydrolase"/>
    <property type="match status" value="1"/>
</dbReference>
<dbReference type="GO" id="GO:0004414">
    <property type="term" value="F:homoserine O-acetyltransferase activity"/>
    <property type="evidence" value="ECO:0007669"/>
    <property type="project" value="TreeGrafter"/>
</dbReference>
<dbReference type="InterPro" id="IPR000073">
    <property type="entry name" value="AB_hydrolase_1"/>
</dbReference>
<evidence type="ECO:0000313" key="4">
    <source>
        <dbReference type="EMBL" id="RJE25013.1"/>
    </source>
</evidence>
<gene>
    <name evidence="4" type="ORF">PHISCL_02664</name>
</gene>
<dbReference type="STRING" id="2070753.A0A3A2ZRR2"/>
<reference evidence="5" key="1">
    <citation type="submission" date="2017-02" db="EMBL/GenBank/DDBJ databases">
        <authorList>
            <person name="Tafer H."/>
            <person name="Lopandic K."/>
        </authorList>
    </citation>
    <scope>NUCLEOTIDE SEQUENCE [LARGE SCALE GENOMIC DNA]</scope>
    <source>
        <strain evidence="5">CBS 366.77</strain>
    </source>
</reference>
<evidence type="ECO:0000256" key="1">
    <source>
        <dbReference type="ARBA" id="ARBA00006886"/>
    </source>
</evidence>
<dbReference type="Proteomes" id="UP000266188">
    <property type="component" value="Unassembled WGS sequence"/>
</dbReference>
<dbReference type="PIRSF" id="PIRSF000443">
    <property type="entry name" value="Homoser_Ac_trans"/>
    <property type="match status" value="1"/>
</dbReference>
<dbReference type="SUPFAM" id="SSF53474">
    <property type="entry name" value="alpha/beta-Hydrolases"/>
    <property type="match status" value="1"/>
</dbReference>
<protein>
    <submittedName>
        <fullName evidence="4">Homoserine O-acetyltransferase</fullName>
    </submittedName>
</protein>
<feature type="region of interest" description="Disordered" evidence="2">
    <location>
        <begin position="83"/>
        <end position="102"/>
    </location>
</feature>
<proteinExistence type="inferred from homology"/>
<dbReference type="NCBIfam" id="NF001209">
    <property type="entry name" value="PRK00175.1"/>
    <property type="match status" value="1"/>
</dbReference>
<dbReference type="AlphaFoldDB" id="A0A3A2ZRR2"/>
<dbReference type="FunFam" id="3.40.50.1820:FF:000099">
    <property type="entry name" value="Homoserine O-acetyltransferase"/>
    <property type="match status" value="1"/>
</dbReference>
<keyword evidence="5" id="KW-1185">Reference proteome</keyword>
<dbReference type="InterPro" id="IPR008220">
    <property type="entry name" value="HAT_MetX-like"/>
</dbReference>
<dbReference type="EMBL" id="MVGC01000061">
    <property type="protein sequence ID" value="RJE25013.1"/>
    <property type="molecule type" value="Genomic_DNA"/>
</dbReference>
<evidence type="ECO:0000313" key="5">
    <source>
        <dbReference type="Proteomes" id="UP000266188"/>
    </source>
</evidence>
<feature type="domain" description="AB hydrolase-1" evidence="3">
    <location>
        <begin position="140"/>
        <end position="501"/>
    </location>
</feature>
<dbReference type="GO" id="GO:0006535">
    <property type="term" value="P:cysteine biosynthetic process from serine"/>
    <property type="evidence" value="ECO:0007669"/>
    <property type="project" value="TreeGrafter"/>
</dbReference>
<dbReference type="GO" id="GO:0005739">
    <property type="term" value="C:mitochondrion"/>
    <property type="evidence" value="ECO:0007669"/>
    <property type="project" value="TreeGrafter"/>
</dbReference>
<name>A0A3A2ZRR2_9EURO</name>
<comment type="similarity">
    <text evidence="1">Belongs to the AB hydrolase superfamily. MetX family.</text>
</comment>
<feature type="region of interest" description="Disordered" evidence="2">
    <location>
        <begin position="42"/>
        <end position="73"/>
    </location>
</feature>
<dbReference type="PANTHER" id="PTHR32268">
    <property type="entry name" value="HOMOSERINE O-ACETYLTRANSFERASE"/>
    <property type="match status" value="1"/>
</dbReference>
<dbReference type="InterPro" id="IPR029058">
    <property type="entry name" value="AB_hydrolase_fold"/>
</dbReference>
<dbReference type="PANTHER" id="PTHR32268:SF16">
    <property type="entry name" value="SERINE O-SUCCINYLTRANSFERASE"/>
    <property type="match status" value="1"/>
</dbReference>
<accession>A0A3A2ZRR2</accession>